<evidence type="ECO:0000256" key="3">
    <source>
        <dbReference type="ARBA" id="ARBA00022801"/>
    </source>
</evidence>
<dbReference type="Pfam" id="PF13087">
    <property type="entry name" value="AAA_12"/>
    <property type="match status" value="1"/>
</dbReference>
<dbReference type="InterPro" id="IPR050534">
    <property type="entry name" value="Coronavir_polyprotein_1ab"/>
</dbReference>
<dbReference type="PANTHER" id="PTHR43788">
    <property type="entry name" value="DNA2/NAM7 HELICASE FAMILY MEMBER"/>
    <property type="match status" value="1"/>
</dbReference>
<sequence length="431" mass="49369">MRIKGLKILRVYGNAIEQEEFPIPNQVKPTRPIASQKELKVTENLRSIALHHVIRDEETSPYARQLRDYEELFASKKKKKKKVEETTVEEYLKLIKTAEKWAIRSSYKGEYVQIVLCTCSTAGSKRMKDACNNVIQCIVDECGMCLEPETIIPIVCSKAQQVVLIGDHMQLQPIVKNRVAISLGLKTSMFERFSDHAFMLNEQYRMHPDICEFPSQHFYRGKLVTSASVIERDRSTRHSRIFLNFWPSNKETDFVPLVFCHVVGEEEELVVTTKEGNQRSKSNMKEKDKVVQVVDKLVNTCGVNMNQILVLSPYRAQCHVIREDLGTNQTLSDVPVISIVKSQGSECDFVIISLVRSLPNSLIDHEPDGGWLRENLGFVTDEHQINVALTRAKRGLCIIGNKNLLEVCEMWSYLIEHYETKSCFVDSSDWP</sequence>
<dbReference type="Proteomes" id="UP001163046">
    <property type="component" value="Unassembled WGS sequence"/>
</dbReference>
<dbReference type="InterPro" id="IPR027417">
    <property type="entry name" value="P-loop_NTPase"/>
</dbReference>
<dbReference type="GO" id="GO:0043139">
    <property type="term" value="F:5'-3' DNA helicase activity"/>
    <property type="evidence" value="ECO:0007669"/>
    <property type="project" value="TreeGrafter"/>
</dbReference>
<evidence type="ECO:0000313" key="9">
    <source>
        <dbReference type="Proteomes" id="UP001163046"/>
    </source>
</evidence>
<comment type="caution">
    <text evidence="8">The sequence shown here is derived from an EMBL/GenBank/DDBJ whole genome shotgun (WGS) entry which is preliminary data.</text>
</comment>
<name>A0A9W9ZBE3_9CNID</name>
<dbReference type="Gene3D" id="3.40.50.300">
    <property type="entry name" value="P-loop containing nucleotide triphosphate hydrolases"/>
    <property type="match status" value="2"/>
</dbReference>
<evidence type="ECO:0000256" key="2">
    <source>
        <dbReference type="ARBA" id="ARBA00022741"/>
    </source>
</evidence>
<accession>A0A9W9ZBE3</accession>
<reference evidence="8" key="1">
    <citation type="submission" date="2023-01" db="EMBL/GenBank/DDBJ databases">
        <title>Genome assembly of the deep-sea coral Lophelia pertusa.</title>
        <authorList>
            <person name="Herrera S."/>
            <person name="Cordes E."/>
        </authorList>
    </citation>
    <scope>NUCLEOTIDE SEQUENCE</scope>
    <source>
        <strain evidence="8">USNM1676648</strain>
        <tissue evidence="8">Polyp</tissue>
    </source>
</reference>
<dbReference type="AlphaFoldDB" id="A0A9W9ZBE3"/>
<dbReference type="InterPro" id="IPR041677">
    <property type="entry name" value="DNA2/NAM7_AAA_11"/>
</dbReference>
<gene>
    <name evidence="8" type="primary">HELZ2_11</name>
    <name evidence="8" type="ORF">OS493_023636</name>
</gene>
<keyword evidence="9" id="KW-1185">Reference proteome</keyword>
<dbReference type="FunFam" id="3.40.50.300:FF:001313">
    <property type="entry name" value="Helicase with zinc finger domain 2"/>
    <property type="match status" value="1"/>
</dbReference>
<dbReference type="GO" id="GO:0016787">
    <property type="term" value="F:hydrolase activity"/>
    <property type="evidence" value="ECO:0007669"/>
    <property type="project" value="UniProtKB-KW"/>
</dbReference>
<organism evidence="8 9">
    <name type="scientific">Desmophyllum pertusum</name>
    <dbReference type="NCBI Taxonomy" id="174260"/>
    <lineage>
        <taxon>Eukaryota</taxon>
        <taxon>Metazoa</taxon>
        <taxon>Cnidaria</taxon>
        <taxon>Anthozoa</taxon>
        <taxon>Hexacorallia</taxon>
        <taxon>Scleractinia</taxon>
        <taxon>Caryophylliina</taxon>
        <taxon>Caryophylliidae</taxon>
        <taxon>Desmophyllum</taxon>
    </lineage>
</organism>
<dbReference type="Pfam" id="PF13086">
    <property type="entry name" value="AAA_11"/>
    <property type="match status" value="1"/>
</dbReference>
<keyword evidence="2" id="KW-0547">Nucleotide-binding</keyword>
<dbReference type="CDD" id="cd18808">
    <property type="entry name" value="SF1_C_Upf1"/>
    <property type="match status" value="1"/>
</dbReference>
<dbReference type="PANTHER" id="PTHR43788:SF16">
    <property type="entry name" value="HELICASE WITH ZINC FINGER 2"/>
    <property type="match status" value="1"/>
</dbReference>
<dbReference type="SUPFAM" id="SSF52540">
    <property type="entry name" value="P-loop containing nucleoside triphosphate hydrolases"/>
    <property type="match status" value="1"/>
</dbReference>
<evidence type="ECO:0000259" key="7">
    <source>
        <dbReference type="Pfam" id="PF13087"/>
    </source>
</evidence>
<dbReference type="InterPro" id="IPR041679">
    <property type="entry name" value="DNA2/NAM7-like_C"/>
</dbReference>
<comment type="similarity">
    <text evidence="1">Belongs to the DNA2/NAM7 helicase family.</text>
</comment>
<evidence type="ECO:0000313" key="8">
    <source>
        <dbReference type="EMBL" id="KAJ7378381.1"/>
    </source>
</evidence>
<dbReference type="GO" id="GO:0005524">
    <property type="term" value="F:ATP binding"/>
    <property type="evidence" value="ECO:0007669"/>
    <property type="project" value="UniProtKB-KW"/>
</dbReference>
<feature type="domain" description="DNA2/NAM7 helicase-like C-terminal" evidence="7">
    <location>
        <begin position="185"/>
        <end position="402"/>
    </location>
</feature>
<dbReference type="InterPro" id="IPR047187">
    <property type="entry name" value="SF1_C_Upf1"/>
</dbReference>
<keyword evidence="3" id="KW-0378">Hydrolase</keyword>
<protein>
    <submittedName>
        <fullName evidence="8">Helicase</fullName>
    </submittedName>
</protein>
<evidence type="ECO:0000256" key="1">
    <source>
        <dbReference type="ARBA" id="ARBA00007913"/>
    </source>
</evidence>
<dbReference type="EMBL" id="MU826367">
    <property type="protein sequence ID" value="KAJ7378381.1"/>
    <property type="molecule type" value="Genomic_DNA"/>
</dbReference>
<keyword evidence="4 8" id="KW-0347">Helicase</keyword>
<evidence type="ECO:0000256" key="5">
    <source>
        <dbReference type="ARBA" id="ARBA00022840"/>
    </source>
</evidence>
<feature type="domain" description="DNA2/NAM7 helicase helicase" evidence="6">
    <location>
        <begin position="54"/>
        <end position="177"/>
    </location>
</feature>
<evidence type="ECO:0000256" key="4">
    <source>
        <dbReference type="ARBA" id="ARBA00022806"/>
    </source>
</evidence>
<evidence type="ECO:0000259" key="6">
    <source>
        <dbReference type="Pfam" id="PF13086"/>
    </source>
</evidence>
<keyword evidence="5" id="KW-0067">ATP-binding</keyword>
<dbReference type="OrthoDB" id="2285229at2759"/>
<proteinExistence type="inferred from homology"/>